<comment type="subunit">
    <text evidence="10">The Tol-Pal system is composed of five core proteins: the inner membrane proteins TolA, TolQ and TolR, the periplasmic protein TolB and the outer membrane protein Pal. They form a network linking the inner and outer membranes and the peptidoglycan layer.</text>
</comment>
<keyword evidence="3 10" id="KW-1003">Cell membrane</keyword>
<accession>A0ABQ2CR03</accession>
<feature type="transmembrane region" description="Helical" evidence="10">
    <location>
        <begin position="170"/>
        <end position="192"/>
    </location>
</feature>
<dbReference type="EMBL" id="BMNN01000004">
    <property type="protein sequence ID" value="GGJ04397.1"/>
    <property type="molecule type" value="Genomic_DNA"/>
</dbReference>
<name>A0ABQ2CR03_9GAMM</name>
<evidence type="ECO:0000256" key="10">
    <source>
        <dbReference type="HAMAP-Rule" id="MF_02202"/>
    </source>
</evidence>
<comment type="subcellular location">
    <subcellularLocation>
        <location evidence="10">Cell inner membrane</location>
        <topology evidence="10">Multi-pass membrane protein</topology>
    </subcellularLocation>
    <subcellularLocation>
        <location evidence="1">Cell membrane</location>
        <topology evidence="1">Multi-pass membrane protein</topology>
    </subcellularLocation>
</comment>
<dbReference type="InterPro" id="IPR014163">
    <property type="entry name" value="Tol-Pal_TolQ"/>
</dbReference>
<reference evidence="13" key="1">
    <citation type="journal article" date="2019" name="Int. J. Syst. Evol. Microbiol.">
        <title>The Global Catalogue of Microorganisms (GCM) 10K type strain sequencing project: providing services to taxonomists for standard genome sequencing and annotation.</title>
        <authorList>
            <consortium name="The Broad Institute Genomics Platform"/>
            <consortium name="The Broad Institute Genome Sequencing Center for Infectious Disease"/>
            <person name="Wu L."/>
            <person name="Ma J."/>
        </authorList>
    </citation>
    <scope>NUCLEOTIDE SEQUENCE [LARGE SCALE GENOMIC DNA]</scope>
    <source>
        <strain evidence="13">JCM 11590</strain>
    </source>
</reference>
<dbReference type="Pfam" id="PF01618">
    <property type="entry name" value="MotA_ExbB"/>
    <property type="match status" value="1"/>
</dbReference>
<evidence type="ECO:0000313" key="13">
    <source>
        <dbReference type="Proteomes" id="UP000633263"/>
    </source>
</evidence>
<comment type="similarity">
    <text evidence="2 10">Belongs to the ExbB/TolQ family.</text>
</comment>
<dbReference type="NCBIfam" id="TIGR02796">
    <property type="entry name" value="tolQ"/>
    <property type="match status" value="1"/>
</dbReference>
<dbReference type="PANTHER" id="PTHR30625">
    <property type="entry name" value="PROTEIN TOLQ"/>
    <property type="match status" value="1"/>
</dbReference>
<evidence type="ECO:0000313" key="12">
    <source>
        <dbReference type="EMBL" id="GGJ04397.1"/>
    </source>
</evidence>
<evidence type="ECO:0000256" key="5">
    <source>
        <dbReference type="ARBA" id="ARBA00022618"/>
    </source>
</evidence>
<evidence type="ECO:0000256" key="7">
    <source>
        <dbReference type="ARBA" id="ARBA00022989"/>
    </source>
</evidence>
<evidence type="ECO:0000259" key="11">
    <source>
        <dbReference type="Pfam" id="PF01618"/>
    </source>
</evidence>
<evidence type="ECO:0000256" key="3">
    <source>
        <dbReference type="ARBA" id="ARBA00022475"/>
    </source>
</evidence>
<dbReference type="InterPro" id="IPR002898">
    <property type="entry name" value="MotA_ExbB_proton_chnl"/>
</dbReference>
<evidence type="ECO:0000256" key="9">
    <source>
        <dbReference type="ARBA" id="ARBA00023306"/>
    </source>
</evidence>
<evidence type="ECO:0000256" key="1">
    <source>
        <dbReference type="ARBA" id="ARBA00004651"/>
    </source>
</evidence>
<keyword evidence="13" id="KW-1185">Reference proteome</keyword>
<comment type="function">
    <text evidence="10">Part of the Tol-Pal system, which plays a role in outer membrane invagination during cell division and is important for maintaining outer membrane integrity.</text>
</comment>
<proteinExistence type="inferred from homology"/>
<comment type="caution">
    <text evidence="12">The sequence shown here is derived from an EMBL/GenBank/DDBJ whole genome shotgun (WGS) entry which is preliminary data.</text>
</comment>
<gene>
    <name evidence="10" type="primary">tolQ</name>
    <name evidence="12" type="ORF">GCM10009083_21620</name>
</gene>
<dbReference type="InterPro" id="IPR050790">
    <property type="entry name" value="ExbB/TolQ_transport"/>
</dbReference>
<protein>
    <recommendedName>
        <fullName evidence="10">Tol-Pal system protein TolQ</fullName>
    </recommendedName>
</protein>
<feature type="transmembrane region" description="Helical" evidence="10">
    <location>
        <begin position="127"/>
        <end position="150"/>
    </location>
</feature>
<evidence type="ECO:0000256" key="6">
    <source>
        <dbReference type="ARBA" id="ARBA00022692"/>
    </source>
</evidence>
<evidence type="ECO:0000256" key="8">
    <source>
        <dbReference type="ARBA" id="ARBA00023136"/>
    </source>
</evidence>
<dbReference type="HAMAP" id="MF_02202">
    <property type="entry name" value="TolQ"/>
    <property type="match status" value="1"/>
</dbReference>
<keyword evidence="4 10" id="KW-0997">Cell inner membrane</keyword>
<keyword evidence="9 10" id="KW-0131">Cell cycle</keyword>
<feature type="transmembrane region" description="Helical" evidence="10">
    <location>
        <begin position="12"/>
        <end position="39"/>
    </location>
</feature>
<sequence>MSDSPNMSPWTLIAEASLLVQLVMLILVLASLISWFLIIQRSSLMGSARRSLTRFERSFWSKDTDLGQMYQQQQADSSGVEGIFHAGYSEFAHLREQQSEPEAVMEGVQRAMRIAIAQEEERLEKHLPFLATVGSVSPYIGLFGTVWGIMNSFIGLSQTQQATLAAVAPGIAEALIATAIGLFAAIPAVIAYNRFAARAEGLINRYYSFAEQFSALLHRRLHSRTGQ</sequence>
<keyword evidence="6 10" id="KW-0812">Transmembrane</keyword>
<evidence type="ECO:0000256" key="2">
    <source>
        <dbReference type="ARBA" id="ARBA00010442"/>
    </source>
</evidence>
<dbReference type="Proteomes" id="UP000633263">
    <property type="component" value="Unassembled WGS sequence"/>
</dbReference>
<dbReference type="RefSeq" id="WP_229710459.1">
    <property type="nucleotide sequence ID" value="NZ_BMNN01000004.1"/>
</dbReference>
<feature type="domain" description="MotA/TolQ/ExbB proton channel" evidence="11">
    <location>
        <begin position="94"/>
        <end position="206"/>
    </location>
</feature>
<keyword evidence="7 10" id="KW-1133">Transmembrane helix</keyword>
<dbReference type="PANTHER" id="PTHR30625:SF3">
    <property type="entry name" value="TOL-PAL SYSTEM PROTEIN TOLQ"/>
    <property type="match status" value="1"/>
</dbReference>
<keyword evidence="5 10" id="KW-0132">Cell division</keyword>
<evidence type="ECO:0000256" key="4">
    <source>
        <dbReference type="ARBA" id="ARBA00022519"/>
    </source>
</evidence>
<organism evidence="12 13">
    <name type="scientific">Halopseudomonas pertucinogena</name>
    <dbReference type="NCBI Taxonomy" id="86175"/>
    <lineage>
        <taxon>Bacteria</taxon>
        <taxon>Pseudomonadati</taxon>
        <taxon>Pseudomonadota</taxon>
        <taxon>Gammaproteobacteria</taxon>
        <taxon>Pseudomonadales</taxon>
        <taxon>Pseudomonadaceae</taxon>
        <taxon>Halopseudomonas</taxon>
    </lineage>
</organism>
<keyword evidence="8 10" id="KW-0472">Membrane</keyword>